<dbReference type="InterPro" id="IPR041492">
    <property type="entry name" value="HAD_2"/>
</dbReference>
<gene>
    <name evidence="1" type="ORF">H9771_01350</name>
</gene>
<comment type="caution">
    <text evidence="1">The sequence shown here is derived from an EMBL/GenBank/DDBJ whole genome shotgun (WGS) entry which is preliminary data.</text>
</comment>
<sequence length="208" mass="22709">MRYHTIIFDIDGTLLDSEYANLHALQDTLLERTGRQMPLESLAFALGIPGEDALRQLGVEQIPAFLDRWNERVLCYADRTVLFDGVRQTLDALRAAGWRLAVVTSRTRAEYRQDMVPLGLDGYFAAVVCADDTSAHKPDPAPLLECLARLGAGQSEALYVGDSVYDSLCAQRAGVDFALALWGCRGPRPPAAHLPAAPGDLLRLAGSR</sequence>
<evidence type="ECO:0000313" key="2">
    <source>
        <dbReference type="Proteomes" id="UP000824211"/>
    </source>
</evidence>
<dbReference type="PANTHER" id="PTHR43434:SF26">
    <property type="entry name" value="PYROPHOSPHATASE PPAX"/>
    <property type="match status" value="1"/>
</dbReference>
<dbReference type="InterPro" id="IPR023214">
    <property type="entry name" value="HAD_sf"/>
</dbReference>
<name>A0A9D2S6D3_9FIRM</name>
<dbReference type="Pfam" id="PF13419">
    <property type="entry name" value="HAD_2"/>
    <property type="match status" value="1"/>
</dbReference>
<reference evidence="1" key="2">
    <citation type="submission" date="2021-04" db="EMBL/GenBank/DDBJ databases">
        <authorList>
            <person name="Gilroy R."/>
        </authorList>
    </citation>
    <scope>NUCLEOTIDE SEQUENCE</scope>
    <source>
        <strain evidence="1">ChiHjej9B8-13557</strain>
    </source>
</reference>
<reference evidence="1" key="1">
    <citation type="journal article" date="2021" name="PeerJ">
        <title>Extensive microbial diversity within the chicken gut microbiome revealed by metagenomics and culture.</title>
        <authorList>
            <person name="Gilroy R."/>
            <person name="Ravi A."/>
            <person name="Getino M."/>
            <person name="Pursley I."/>
            <person name="Horton D.L."/>
            <person name="Alikhan N.F."/>
            <person name="Baker D."/>
            <person name="Gharbi K."/>
            <person name="Hall N."/>
            <person name="Watson M."/>
            <person name="Adriaenssens E.M."/>
            <person name="Foster-Nyarko E."/>
            <person name="Jarju S."/>
            <person name="Secka A."/>
            <person name="Antonio M."/>
            <person name="Oren A."/>
            <person name="Chaudhuri R.R."/>
            <person name="La Ragione R."/>
            <person name="Hildebrand F."/>
            <person name="Pallen M.J."/>
        </authorList>
    </citation>
    <scope>NUCLEOTIDE SEQUENCE</scope>
    <source>
        <strain evidence="1">ChiHjej9B8-13557</strain>
    </source>
</reference>
<dbReference type="SFLD" id="SFLDS00003">
    <property type="entry name" value="Haloacid_Dehalogenase"/>
    <property type="match status" value="1"/>
</dbReference>
<dbReference type="Gene3D" id="3.40.50.1000">
    <property type="entry name" value="HAD superfamily/HAD-like"/>
    <property type="match status" value="1"/>
</dbReference>
<dbReference type="GO" id="GO:0008967">
    <property type="term" value="F:phosphoglycolate phosphatase activity"/>
    <property type="evidence" value="ECO:0007669"/>
    <property type="project" value="TreeGrafter"/>
</dbReference>
<dbReference type="NCBIfam" id="TIGR01549">
    <property type="entry name" value="HAD-SF-IA-v1"/>
    <property type="match status" value="1"/>
</dbReference>
<dbReference type="InterPro" id="IPR006439">
    <property type="entry name" value="HAD-SF_hydro_IA"/>
</dbReference>
<proteinExistence type="predicted"/>
<dbReference type="SFLD" id="SFLDG01129">
    <property type="entry name" value="C1.5:_HAD__Beta-PGM__Phosphata"/>
    <property type="match status" value="1"/>
</dbReference>
<dbReference type="Gene3D" id="1.10.150.240">
    <property type="entry name" value="Putative phosphatase, domain 2"/>
    <property type="match status" value="1"/>
</dbReference>
<keyword evidence="1" id="KW-0378">Hydrolase</keyword>
<dbReference type="SUPFAM" id="SSF56784">
    <property type="entry name" value="HAD-like"/>
    <property type="match status" value="1"/>
</dbReference>
<protein>
    <submittedName>
        <fullName evidence="1">HAD family hydrolase</fullName>
    </submittedName>
</protein>
<dbReference type="GO" id="GO:0006281">
    <property type="term" value="P:DNA repair"/>
    <property type="evidence" value="ECO:0007669"/>
    <property type="project" value="TreeGrafter"/>
</dbReference>
<dbReference type="PRINTS" id="PR00413">
    <property type="entry name" value="HADHALOGNASE"/>
</dbReference>
<dbReference type="InterPro" id="IPR036412">
    <property type="entry name" value="HAD-like_sf"/>
</dbReference>
<accession>A0A9D2S6D3</accession>
<dbReference type="EMBL" id="DWXX01000025">
    <property type="protein sequence ID" value="HJB58302.1"/>
    <property type="molecule type" value="Genomic_DNA"/>
</dbReference>
<evidence type="ECO:0000313" key="1">
    <source>
        <dbReference type="EMBL" id="HJB58302.1"/>
    </source>
</evidence>
<dbReference type="Proteomes" id="UP000824211">
    <property type="component" value="Unassembled WGS sequence"/>
</dbReference>
<dbReference type="InterPro" id="IPR050155">
    <property type="entry name" value="HAD-like_hydrolase_sf"/>
</dbReference>
<dbReference type="PANTHER" id="PTHR43434">
    <property type="entry name" value="PHOSPHOGLYCOLATE PHOSPHATASE"/>
    <property type="match status" value="1"/>
</dbReference>
<dbReference type="AlphaFoldDB" id="A0A9D2S6D3"/>
<dbReference type="InterPro" id="IPR023198">
    <property type="entry name" value="PGP-like_dom2"/>
</dbReference>
<organism evidence="1 2">
    <name type="scientific">Candidatus Faecalibacterium faecipullorum</name>
    <dbReference type="NCBI Taxonomy" id="2838578"/>
    <lineage>
        <taxon>Bacteria</taxon>
        <taxon>Bacillati</taxon>
        <taxon>Bacillota</taxon>
        <taxon>Clostridia</taxon>
        <taxon>Eubacteriales</taxon>
        <taxon>Oscillospiraceae</taxon>
        <taxon>Faecalibacterium</taxon>
    </lineage>
</organism>
<dbReference type="GO" id="GO:0005829">
    <property type="term" value="C:cytosol"/>
    <property type="evidence" value="ECO:0007669"/>
    <property type="project" value="TreeGrafter"/>
</dbReference>